<reference evidence="3" key="1">
    <citation type="journal article" date="2014" name="Proc. Natl. Acad. Sci. U.S.A.">
        <title>Extensive sampling of basidiomycete genomes demonstrates inadequacy of the white-rot/brown-rot paradigm for wood decay fungi.</title>
        <authorList>
            <person name="Riley R."/>
            <person name="Salamov A.A."/>
            <person name="Brown D.W."/>
            <person name="Nagy L.G."/>
            <person name="Floudas D."/>
            <person name="Held B.W."/>
            <person name="Levasseur A."/>
            <person name="Lombard V."/>
            <person name="Morin E."/>
            <person name="Otillar R."/>
            <person name="Lindquist E.A."/>
            <person name="Sun H."/>
            <person name="LaButti K.M."/>
            <person name="Schmutz J."/>
            <person name="Jabbour D."/>
            <person name="Luo H."/>
            <person name="Baker S.E."/>
            <person name="Pisabarro A.G."/>
            <person name="Walton J.D."/>
            <person name="Blanchette R.A."/>
            <person name="Henrissat B."/>
            <person name="Martin F."/>
            <person name="Cullen D."/>
            <person name="Hibbett D.S."/>
            <person name="Grigoriev I.V."/>
        </authorList>
    </citation>
    <scope>NUCLEOTIDE SEQUENCE [LARGE SCALE GENOMIC DNA]</scope>
    <source>
        <strain evidence="3">MUCL 33604</strain>
    </source>
</reference>
<proteinExistence type="predicted"/>
<dbReference type="Proteomes" id="UP000027265">
    <property type="component" value="Unassembled WGS sequence"/>
</dbReference>
<dbReference type="HOGENOM" id="CLU_1635653_0_0_1"/>
<dbReference type="EMBL" id="KL197754">
    <property type="protein sequence ID" value="KDQ50886.1"/>
    <property type="molecule type" value="Genomic_DNA"/>
</dbReference>
<feature type="region of interest" description="Disordered" evidence="1">
    <location>
        <begin position="107"/>
        <end position="162"/>
    </location>
</feature>
<evidence type="ECO:0000313" key="2">
    <source>
        <dbReference type="EMBL" id="KDQ50886.1"/>
    </source>
</evidence>
<feature type="region of interest" description="Disordered" evidence="1">
    <location>
        <begin position="71"/>
        <end position="90"/>
    </location>
</feature>
<gene>
    <name evidence="2" type="ORF">JAAARDRAFT_211463</name>
</gene>
<dbReference type="AlphaFoldDB" id="A0A067PKA8"/>
<name>A0A067PKA8_9AGAM</name>
<dbReference type="InParanoid" id="A0A067PKA8"/>
<evidence type="ECO:0000256" key="1">
    <source>
        <dbReference type="SAM" id="MobiDB-lite"/>
    </source>
</evidence>
<evidence type="ECO:0000313" key="3">
    <source>
        <dbReference type="Proteomes" id="UP000027265"/>
    </source>
</evidence>
<sequence>MSYEVTTSTYRRITSCVDASFDVSLSPLHTLDMLPFCPSTSADDDVNDLKCELHTFSAYGIAQCDAFNSGGMSQTISRPPKARRRARPSGIRFPDLNVLKARIKDFAATHPRGTSPQLSDLLSVSRPSETQKTASSNPSHTRMRVLSSRLGSRPPHRNIAAA</sequence>
<keyword evidence="3" id="KW-1185">Reference proteome</keyword>
<feature type="compositionally biased region" description="Polar residues" evidence="1">
    <location>
        <begin position="112"/>
        <end position="140"/>
    </location>
</feature>
<accession>A0A067PKA8</accession>
<organism evidence="2 3">
    <name type="scientific">Jaapia argillacea MUCL 33604</name>
    <dbReference type="NCBI Taxonomy" id="933084"/>
    <lineage>
        <taxon>Eukaryota</taxon>
        <taxon>Fungi</taxon>
        <taxon>Dikarya</taxon>
        <taxon>Basidiomycota</taxon>
        <taxon>Agaricomycotina</taxon>
        <taxon>Agaricomycetes</taxon>
        <taxon>Agaricomycetidae</taxon>
        <taxon>Jaapiales</taxon>
        <taxon>Jaapiaceae</taxon>
        <taxon>Jaapia</taxon>
    </lineage>
</organism>
<protein>
    <submittedName>
        <fullName evidence="2">Uncharacterized protein</fullName>
    </submittedName>
</protein>